<sequence>MDIKRICKKACDLHHRIVLQWIPPHLGIQGNVRADDAAKAGHNTSTEIVEIPFSRQDAECRYTPGASSDPSGQTLARSMGLCTRLIHRVSSGCREISTGKKKHVYTASD</sequence>
<keyword evidence="3" id="KW-1185">Reference proteome</keyword>
<proteinExistence type="predicted"/>
<evidence type="ECO:0000313" key="3">
    <source>
        <dbReference type="Proteomes" id="UP000821866"/>
    </source>
</evidence>
<dbReference type="GO" id="GO:0004523">
    <property type="term" value="F:RNA-DNA hybrid ribonuclease activity"/>
    <property type="evidence" value="ECO:0007669"/>
    <property type="project" value="InterPro"/>
</dbReference>
<evidence type="ECO:0000313" key="2">
    <source>
        <dbReference type="EMBL" id="KAH8036955.1"/>
    </source>
</evidence>
<reference evidence="2" key="1">
    <citation type="journal article" date="2020" name="Cell">
        <title>Large-Scale Comparative Analyses of Tick Genomes Elucidate Their Genetic Diversity and Vector Capacities.</title>
        <authorList>
            <consortium name="Tick Genome and Microbiome Consortium (TIGMIC)"/>
            <person name="Jia N."/>
            <person name="Wang J."/>
            <person name="Shi W."/>
            <person name="Du L."/>
            <person name="Sun Y."/>
            <person name="Zhan W."/>
            <person name="Jiang J.F."/>
            <person name="Wang Q."/>
            <person name="Zhang B."/>
            <person name="Ji P."/>
            <person name="Bell-Sakyi L."/>
            <person name="Cui X.M."/>
            <person name="Yuan T.T."/>
            <person name="Jiang B.G."/>
            <person name="Yang W.F."/>
            <person name="Lam T.T."/>
            <person name="Chang Q.C."/>
            <person name="Ding S.J."/>
            <person name="Wang X.J."/>
            <person name="Zhu J.G."/>
            <person name="Ruan X.D."/>
            <person name="Zhao L."/>
            <person name="Wei J.T."/>
            <person name="Ye R.Z."/>
            <person name="Que T.C."/>
            <person name="Du C.H."/>
            <person name="Zhou Y.H."/>
            <person name="Cheng J.X."/>
            <person name="Dai P.F."/>
            <person name="Guo W.B."/>
            <person name="Han X.H."/>
            <person name="Huang E.J."/>
            <person name="Li L.F."/>
            <person name="Wei W."/>
            <person name="Gao Y.C."/>
            <person name="Liu J.Z."/>
            <person name="Shao H.Z."/>
            <person name="Wang X."/>
            <person name="Wang C.C."/>
            <person name="Yang T.C."/>
            <person name="Huo Q.B."/>
            <person name="Li W."/>
            <person name="Chen H.Y."/>
            <person name="Chen S.E."/>
            <person name="Zhou L.G."/>
            <person name="Ni X.B."/>
            <person name="Tian J.H."/>
            <person name="Sheng Y."/>
            <person name="Liu T."/>
            <person name="Pan Y.S."/>
            <person name="Xia L.Y."/>
            <person name="Li J."/>
            <person name="Zhao F."/>
            <person name="Cao W.C."/>
        </authorList>
    </citation>
    <scope>NUCLEOTIDE SEQUENCE</scope>
    <source>
        <strain evidence="2">Rmic-2018</strain>
    </source>
</reference>
<reference evidence="2" key="2">
    <citation type="submission" date="2021-09" db="EMBL/GenBank/DDBJ databases">
        <authorList>
            <person name="Jia N."/>
            <person name="Wang J."/>
            <person name="Shi W."/>
            <person name="Du L."/>
            <person name="Sun Y."/>
            <person name="Zhan W."/>
            <person name="Jiang J."/>
            <person name="Wang Q."/>
            <person name="Zhang B."/>
            <person name="Ji P."/>
            <person name="Sakyi L.B."/>
            <person name="Cui X."/>
            <person name="Yuan T."/>
            <person name="Jiang B."/>
            <person name="Yang W."/>
            <person name="Lam T.T.-Y."/>
            <person name="Chang Q."/>
            <person name="Ding S."/>
            <person name="Wang X."/>
            <person name="Zhu J."/>
            <person name="Ruan X."/>
            <person name="Zhao L."/>
            <person name="Wei J."/>
            <person name="Que T."/>
            <person name="Du C."/>
            <person name="Cheng J."/>
            <person name="Dai P."/>
            <person name="Han X."/>
            <person name="Huang E."/>
            <person name="Gao Y."/>
            <person name="Liu J."/>
            <person name="Shao H."/>
            <person name="Ye R."/>
            <person name="Li L."/>
            <person name="Wei W."/>
            <person name="Wang X."/>
            <person name="Wang C."/>
            <person name="Huo Q."/>
            <person name="Li W."/>
            <person name="Guo W."/>
            <person name="Chen H."/>
            <person name="Chen S."/>
            <person name="Zhou L."/>
            <person name="Zhou L."/>
            <person name="Ni X."/>
            <person name="Tian J."/>
            <person name="Zhou Y."/>
            <person name="Sheng Y."/>
            <person name="Liu T."/>
            <person name="Pan Y."/>
            <person name="Xia L."/>
            <person name="Li J."/>
            <person name="Zhao F."/>
            <person name="Cao W."/>
        </authorList>
    </citation>
    <scope>NUCLEOTIDE SEQUENCE</scope>
    <source>
        <strain evidence="2">Rmic-2018</strain>
        <tissue evidence="2">Larvae</tissue>
    </source>
</reference>
<dbReference type="InterPro" id="IPR036397">
    <property type="entry name" value="RNaseH_sf"/>
</dbReference>
<accession>A0A9J6ER02</accession>
<dbReference type="InterPro" id="IPR002156">
    <property type="entry name" value="RNaseH_domain"/>
</dbReference>
<gene>
    <name evidence="2" type="ORF">HPB51_007624</name>
</gene>
<comment type="caution">
    <text evidence="2">The sequence shown here is derived from an EMBL/GenBank/DDBJ whole genome shotgun (WGS) entry which is preliminary data.</text>
</comment>
<dbReference type="InterPro" id="IPR012337">
    <property type="entry name" value="RNaseH-like_sf"/>
</dbReference>
<dbReference type="EMBL" id="JABSTU010000002">
    <property type="protein sequence ID" value="KAH8036955.1"/>
    <property type="molecule type" value="Genomic_DNA"/>
</dbReference>
<feature type="domain" description="RNase H type-1" evidence="1">
    <location>
        <begin position="1"/>
        <end position="43"/>
    </location>
</feature>
<dbReference type="Gene3D" id="3.30.420.10">
    <property type="entry name" value="Ribonuclease H-like superfamily/Ribonuclease H"/>
    <property type="match status" value="1"/>
</dbReference>
<protein>
    <recommendedName>
        <fullName evidence="1">RNase H type-1 domain-containing protein</fullName>
    </recommendedName>
</protein>
<evidence type="ECO:0000259" key="1">
    <source>
        <dbReference type="PROSITE" id="PS50879"/>
    </source>
</evidence>
<organism evidence="2 3">
    <name type="scientific">Rhipicephalus microplus</name>
    <name type="common">Cattle tick</name>
    <name type="synonym">Boophilus microplus</name>
    <dbReference type="NCBI Taxonomy" id="6941"/>
    <lineage>
        <taxon>Eukaryota</taxon>
        <taxon>Metazoa</taxon>
        <taxon>Ecdysozoa</taxon>
        <taxon>Arthropoda</taxon>
        <taxon>Chelicerata</taxon>
        <taxon>Arachnida</taxon>
        <taxon>Acari</taxon>
        <taxon>Parasitiformes</taxon>
        <taxon>Ixodida</taxon>
        <taxon>Ixodoidea</taxon>
        <taxon>Ixodidae</taxon>
        <taxon>Rhipicephalinae</taxon>
        <taxon>Rhipicephalus</taxon>
        <taxon>Boophilus</taxon>
    </lineage>
</organism>
<dbReference type="Proteomes" id="UP000821866">
    <property type="component" value="Chromosome 10"/>
</dbReference>
<name>A0A9J6ER02_RHIMP</name>
<dbReference type="PROSITE" id="PS50879">
    <property type="entry name" value="RNASE_H_1"/>
    <property type="match status" value="1"/>
</dbReference>
<dbReference type="AlphaFoldDB" id="A0A9J6ER02"/>
<dbReference type="VEuPathDB" id="VectorBase:LOC119165259"/>
<dbReference type="GO" id="GO:0003676">
    <property type="term" value="F:nucleic acid binding"/>
    <property type="evidence" value="ECO:0007669"/>
    <property type="project" value="InterPro"/>
</dbReference>
<dbReference type="SUPFAM" id="SSF53098">
    <property type="entry name" value="Ribonuclease H-like"/>
    <property type="match status" value="1"/>
</dbReference>